<reference evidence="1" key="2">
    <citation type="submission" date="2020-09" db="EMBL/GenBank/DDBJ databases">
        <authorList>
            <person name="Sun Q."/>
            <person name="Zhou Y."/>
        </authorList>
    </citation>
    <scope>NUCLEOTIDE SEQUENCE</scope>
    <source>
        <strain evidence="1">CGMCC 1.15178</strain>
    </source>
</reference>
<evidence type="ECO:0000313" key="2">
    <source>
        <dbReference type="Proteomes" id="UP000612456"/>
    </source>
</evidence>
<dbReference type="RefSeq" id="WP_188997922.1">
    <property type="nucleotide sequence ID" value="NZ_BMHP01000006.1"/>
</dbReference>
<accession>A0A916ZF63</accession>
<comment type="caution">
    <text evidence="1">The sequence shown here is derived from an EMBL/GenBank/DDBJ whole genome shotgun (WGS) entry which is preliminary data.</text>
</comment>
<reference evidence="1" key="1">
    <citation type="journal article" date="2014" name="Int. J. Syst. Evol. Microbiol.">
        <title>Complete genome sequence of Corynebacterium casei LMG S-19264T (=DSM 44701T), isolated from a smear-ripened cheese.</title>
        <authorList>
            <consortium name="US DOE Joint Genome Institute (JGI-PGF)"/>
            <person name="Walter F."/>
            <person name="Albersmeier A."/>
            <person name="Kalinowski J."/>
            <person name="Ruckert C."/>
        </authorList>
    </citation>
    <scope>NUCLEOTIDE SEQUENCE</scope>
    <source>
        <strain evidence="1">CGMCC 1.15178</strain>
    </source>
</reference>
<dbReference type="EMBL" id="BMHP01000006">
    <property type="protein sequence ID" value="GGD93447.1"/>
    <property type="molecule type" value="Genomic_DNA"/>
</dbReference>
<dbReference type="Pfam" id="PF20583">
    <property type="entry name" value="DUF6786"/>
    <property type="match status" value="1"/>
</dbReference>
<evidence type="ECO:0000313" key="1">
    <source>
        <dbReference type="EMBL" id="GGD93447.1"/>
    </source>
</evidence>
<dbReference type="InterPro" id="IPR046713">
    <property type="entry name" value="DUF6786"/>
</dbReference>
<dbReference type="Proteomes" id="UP000612456">
    <property type="component" value="Unassembled WGS sequence"/>
</dbReference>
<proteinExistence type="predicted"/>
<dbReference type="AlphaFoldDB" id="A0A916ZF63"/>
<name>A0A916ZF63_9BACL</name>
<protein>
    <submittedName>
        <fullName evidence="1">Uncharacterized protein</fullName>
    </submittedName>
</protein>
<keyword evidence="2" id="KW-1185">Reference proteome</keyword>
<sequence>MKLDDLIASLQRLEWHYRLLRNGEGAVIVALERGGRILGIYPDEELENAAWTNPILADTGASRRLFGLENHWNAGGERVWLSPELEYHVVNPGPPADYTVQRPIDPGAYQFRGGAVQDQCEWWQEGVAKQFRSERQIGFRLAKSCRLVKDPIRFAGLGGPGGYQFVGYESAIDLETNAEGWGNGKEPPLSSWTILQVPAGGHAYAATYGTASPTDFFSPAGPSHLSVSEGIVRFRIDAKQAHKISLTSLQTTGRFGYFRRDESGHCHLIVRQIGVYPSADYLDVPWHDPVYGGHCVQLYNDDGQIGSFGELEHHAPAVQWNEEKGLFARKDVSQTWCYSGGYESLAEVLRLWLGVVI</sequence>
<gene>
    <name evidence="1" type="ORF">GCM10010911_60100</name>
</gene>
<organism evidence="1 2">
    <name type="scientific">Paenibacillus nasutitermitis</name>
    <dbReference type="NCBI Taxonomy" id="1652958"/>
    <lineage>
        <taxon>Bacteria</taxon>
        <taxon>Bacillati</taxon>
        <taxon>Bacillota</taxon>
        <taxon>Bacilli</taxon>
        <taxon>Bacillales</taxon>
        <taxon>Paenibacillaceae</taxon>
        <taxon>Paenibacillus</taxon>
    </lineage>
</organism>